<dbReference type="RefSeq" id="WP_103804992.1">
    <property type="nucleotide sequence ID" value="NZ_PQVG01000002.1"/>
</dbReference>
<dbReference type="PROSITE" id="PS51257">
    <property type="entry name" value="PROKAR_LIPOPROTEIN"/>
    <property type="match status" value="1"/>
</dbReference>
<comment type="caution">
    <text evidence="1">The sequence shown here is derived from an EMBL/GenBank/DDBJ whole genome shotgun (WGS) entry which is preliminary data.</text>
</comment>
<organism evidence="1 2">
    <name type="scientific">Flavobacterium alvei</name>
    <dbReference type="NCBI Taxonomy" id="2080416"/>
    <lineage>
        <taxon>Bacteria</taxon>
        <taxon>Pseudomonadati</taxon>
        <taxon>Bacteroidota</taxon>
        <taxon>Flavobacteriia</taxon>
        <taxon>Flavobacteriales</taxon>
        <taxon>Flavobacteriaceae</taxon>
        <taxon>Flavobacterium</taxon>
    </lineage>
</organism>
<name>A0A2S5AE53_9FLAO</name>
<gene>
    <name evidence="1" type="ORF">C3L50_04740</name>
</gene>
<dbReference type="OrthoDB" id="1345629at2"/>
<evidence type="ECO:0000313" key="1">
    <source>
        <dbReference type="EMBL" id="POY40806.1"/>
    </source>
</evidence>
<dbReference type="EMBL" id="PQVG01000002">
    <property type="protein sequence ID" value="POY40806.1"/>
    <property type="molecule type" value="Genomic_DNA"/>
</dbReference>
<protein>
    <recommendedName>
        <fullName evidence="3">Lipoprotein</fullName>
    </recommendedName>
</protein>
<accession>A0A2S5AE53</accession>
<evidence type="ECO:0000313" key="2">
    <source>
        <dbReference type="Proteomes" id="UP000237310"/>
    </source>
</evidence>
<sequence length="221" mass="26208">MKKLILMLGILAFLSCKRAEEPRGITFYFENPQPINDAELSKIPNKFQGLFVNSDSVFLNIKENIILKEYFNRFKFHKKEFDSLKLDFDQVGDKYISKFNQDVYVAKFLKDSIEFSNKRVDTFFIFSNTHKAKRFDGKLVLNDKDSIFWKIKSISLEKNRLKIKFIYSKEDLKRMDSLTKIKSTMIDSSSFIIKPSRNEFKRILNLKKLGGEFEYRKVQNN</sequence>
<evidence type="ECO:0008006" key="3">
    <source>
        <dbReference type="Google" id="ProtNLM"/>
    </source>
</evidence>
<dbReference type="AlphaFoldDB" id="A0A2S5AE53"/>
<dbReference type="Proteomes" id="UP000237310">
    <property type="component" value="Unassembled WGS sequence"/>
</dbReference>
<proteinExistence type="predicted"/>
<keyword evidence="2" id="KW-1185">Reference proteome</keyword>
<reference evidence="1 2" key="1">
    <citation type="submission" date="2018-01" db="EMBL/GenBank/DDBJ databases">
        <authorList>
            <person name="Gaut B.S."/>
            <person name="Morton B.R."/>
            <person name="Clegg M.T."/>
            <person name="Duvall M.R."/>
        </authorList>
    </citation>
    <scope>NUCLEOTIDE SEQUENCE [LARGE SCALE GENOMIC DNA]</scope>
    <source>
        <strain evidence="1 2">HR-AY</strain>
    </source>
</reference>